<dbReference type="PROSITE" id="PS51352">
    <property type="entry name" value="THIOREDOXIN_2"/>
    <property type="match status" value="1"/>
</dbReference>
<dbReference type="SUPFAM" id="SSF52833">
    <property type="entry name" value="Thioredoxin-like"/>
    <property type="match status" value="1"/>
</dbReference>
<dbReference type="HOGENOM" id="CLU_131488_1_0_10"/>
<protein>
    <recommendedName>
        <fullName evidence="2">Thioredoxin domain-containing protein</fullName>
    </recommendedName>
</protein>
<evidence type="ECO:0000313" key="3">
    <source>
        <dbReference type="EMBL" id="EHQ28281.1"/>
    </source>
</evidence>
<evidence type="ECO:0000259" key="2">
    <source>
        <dbReference type="PROSITE" id="PS51352"/>
    </source>
</evidence>
<feature type="chain" id="PRO_5003557058" description="Thioredoxin domain-containing protein" evidence="1">
    <location>
        <begin position="20"/>
        <end position="169"/>
    </location>
</feature>
<feature type="domain" description="Thioredoxin" evidence="2">
    <location>
        <begin position="22"/>
        <end position="169"/>
    </location>
</feature>
<organism evidence="3 4">
    <name type="scientific">Mucilaginibacter paludis DSM 18603</name>
    <dbReference type="NCBI Taxonomy" id="714943"/>
    <lineage>
        <taxon>Bacteria</taxon>
        <taxon>Pseudomonadati</taxon>
        <taxon>Bacteroidota</taxon>
        <taxon>Sphingobacteriia</taxon>
        <taxon>Sphingobacteriales</taxon>
        <taxon>Sphingobacteriaceae</taxon>
        <taxon>Mucilaginibacter</taxon>
    </lineage>
</organism>
<name>H1Y4V3_9SPHI</name>
<keyword evidence="1" id="KW-0732">Signal</keyword>
<dbReference type="Pfam" id="PF13098">
    <property type="entry name" value="Thioredoxin_2"/>
    <property type="match status" value="1"/>
</dbReference>
<reference evidence="3" key="1">
    <citation type="submission" date="2011-09" db="EMBL/GenBank/DDBJ databases">
        <title>The permanent draft genome of Mucilaginibacter paludis DSM 18603.</title>
        <authorList>
            <consortium name="US DOE Joint Genome Institute (JGI-PGF)"/>
            <person name="Lucas S."/>
            <person name="Han J."/>
            <person name="Lapidus A."/>
            <person name="Bruce D."/>
            <person name="Goodwin L."/>
            <person name="Pitluck S."/>
            <person name="Peters L."/>
            <person name="Kyrpides N."/>
            <person name="Mavromatis K."/>
            <person name="Ivanova N."/>
            <person name="Mikhailova N."/>
            <person name="Held B."/>
            <person name="Detter J.C."/>
            <person name="Tapia R."/>
            <person name="Han C."/>
            <person name="Land M."/>
            <person name="Hauser L."/>
            <person name="Markowitz V."/>
            <person name="Cheng J.-F."/>
            <person name="Hugenholtz P."/>
            <person name="Woyke T."/>
            <person name="Wu D."/>
            <person name="Tindall B."/>
            <person name="Brambilla E."/>
            <person name="Klenk H.-P."/>
            <person name="Eisen J.A."/>
        </authorList>
    </citation>
    <scope>NUCLEOTIDE SEQUENCE [LARGE SCALE GENOMIC DNA]</scope>
    <source>
        <strain evidence="3">DSM 18603</strain>
    </source>
</reference>
<dbReference type="STRING" id="714943.Mucpa_4190"/>
<sequence length="169" mass="19667">MKNLFCLILLLLSITNIDAQKTDTIKTIPAYRLLNQDSVYVTQANLKKGKPVMIIYFSPDCTHCQRLTYEFKDEFKKEVKNHTKELSHVQIVMATWTQLKAIQIFYRDFGLNQYPNITIGTEGSTYTLQRFYQVRTTPYIAIYSKTGQLVKAFDKEPKLNDILTVLKKV</sequence>
<dbReference type="AlphaFoldDB" id="H1Y4V3"/>
<dbReference type="RefSeq" id="WP_008509034.1">
    <property type="nucleotide sequence ID" value="NZ_CM001403.1"/>
</dbReference>
<dbReference type="InterPro" id="IPR036249">
    <property type="entry name" value="Thioredoxin-like_sf"/>
</dbReference>
<dbReference type="EMBL" id="CM001403">
    <property type="protein sequence ID" value="EHQ28281.1"/>
    <property type="molecule type" value="Genomic_DNA"/>
</dbReference>
<evidence type="ECO:0000313" key="4">
    <source>
        <dbReference type="Proteomes" id="UP000002774"/>
    </source>
</evidence>
<dbReference type="Proteomes" id="UP000002774">
    <property type="component" value="Chromosome"/>
</dbReference>
<dbReference type="OrthoDB" id="662072at2"/>
<dbReference type="eggNOG" id="COG0526">
    <property type="taxonomic scope" value="Bacteria"/>
</dbReference>
<dbReference type="InterPro" id="IPR013766">
    <property type="entry name" value="Thioredoxin_domain"/>
</dbReference>
<accession>H1Y4V3</accession>
<evidence type="ECO:0000256" key="1">
    <source>
        <dbReference type="SAM" id="SignalP"/>
    </source>
</evidence>
<proteinExistence type="predicted"/>
<dbReference type="InterPro" id="IPR012336">
    <property type="entry name" value="Thioredoxin-like_fold"/>
</dbReference>
<feature type="signal peptide" evidence="1">
    <location>
        <begin position="1"/>
        <end position="19"/>
    </location>
</feature>
<keyword evidence="4" id="KW-1185">Reference proteome</keyword>
<dbReference type="Gene3D" id="3.40.30.10">
    <property type="entry name" value="Glutaredoxin"/>
    <property type="match status" value="1"/>
</dbReference>
<gene>
    <name evidence="3" type="ORF">Mucpa_4190</name>
</gene>